<protein>
    <submittedName>
        <fullName evidence="1">HAD-superfamily hydrolase</fullName>
    </submittedName>
</protein>
<organism evidence="1 2">
    <name type="scientific">Leptotrichia hofstadii</name>
    <dbReference type="NCBI Taxonomy" id="157688"/>
    <lineage>
        <taxon>Bacteria</taxon>
        <taxon>Fusobacteriati</taxon>
        <taxon>Fusobacteriota</taxon>
        <taxon>Fusobacteriia</taxon>
        <taxon>Fusobacteriales</taxon>
        <taxon>Leptotrichiaceae</taxon>
        <taxon>Leptotrichia</taxon>
    </lineage>
</organism>
<dbReference type="Proteomes" id="UP000321892">
    <property type="component" value="Chromosome"/>
</dbReference>
<name>A0A510JIH4_9FUSO</name>
<evidence type="ECO:0000313" key="1">
    <source>
        <dbReference type="EMBL" id="BBM39108.1"/>
    </source>
</evidence>
<dbReference type="GO" id="GO:0016787">
    <property type="term" value="F:hydrolase activity"/>
    <property type="evidence" value="ECO:0007669"/>
    <property type="project" value="UniProtKB-KW"/>
</dbReference>
<dbReference type="Gene3D" id="3.40.50.1000">
    <property type="entry name" value="HAD superfamily/HAD-like"/>
    <property type="match status" value="1"/>
</dbReference>
<dbReference type="PANTHER" id="PTHR43611:SF3">
    <property type="entry name" value="FLAVIN MONONUCLEOTIDE HYDROLASE 1, CHLOROPLATIC"/>
    <property type="match status" value="1"/>
</dbReference>
<gene>
    <name evidence="1" type="ORF">JCM16775_1819</name>
</gene>
<dbReference type="SUPFAM" id="SSF56784">
    <property type="entry name" value="HAD-like"/>
    <property type="match status" value="1"/>
</dbReference>
<dbReference type="NCBIfam" id="TIGR01509">
    <property type="entry name" value="HAD-SF-IA-v3"/>
    <property type="match status" value="1"/>
</dbReference>
<dbReference type="EMBL" id="AP019823">
    <property type="protein sequence ID" value="BBM39108.1"/>
    <property type="molecule type" value="Genomic_DNA"/>
</dbReference>
<dbReference type="InterPro" id="IPR023198">
    <property type="entry name" value="PGP-like_dom2"/>
</dbReference>
<dbReference type="OrthoDB" id="9797415at2"/>
<dbReference type="PANTHER" id="PTHR43611">
    <property type="entry name" value="ALPHA-D-GLUCOSE 1-PHOSPHATE PHOSPHATASE"/>
    <property type="match status" value="1"/>
</dbReference>
<dbReference type="KEGG" id="lhf:JCM16775_1819"/>
<dbReference type="PRINTS" id="PR00413">
    <property type="entry name" value="HADHALOGNASE"/>
</dbReference>
<dbReference type="AlphaFoldDB" id="A0A510JIH4"/>
<dbReference type="SFLD" id="SFLDS00003">
    <property type="entry name" value="Haloacid_Dehalogenase"/>
    <property type="match status" value="1"/>
</dbReference>
<keyword evidence="2" id="KW-1185">Reference proteome</keyword>
<dbReference type="InterPro" id="IPR036412">
    <property type="entry name" value="HAD-like_sf"/>
</dbReference>
<dbReference type="RefSeq" id="WP_026747045.1">
    <property type="nucleotide sequence ID" value="NZ_AP019823.1"/>
</dbReference>
<evidence type="ECO:0000313" key="2">
    <source>
        <dbReference type="Proteomes" id="UP000321892"/>
    </source>
</evidence>
<dbReference type="InterPro" id="IPR006439">
    <property type="entry name" value="HAD-SF_hydro_IA"/>
</dbReference>
<accession>A0A510JIH4</accession>
<sequence length="208" mass="24966">MENINSKKIKNIVFDLGNVLINFDKDTYLEEKLPKEKREAFHENVINTKEWLMLDRGTLTYPEAKKIFKERSPHLAAEIDNFFDKDFFELLKPIKENIELLYKLRDHYEYKLYVLSNFHKDSYEYVFKHNDFFKLFEGCLVSCYFKLLKPEEKIYDTLLYEFGLIPEETLFIDDIKENIEAAENKGIRGLHLPDYTKLEAELKNILKI</sequence>
<dbReference type="Gene3D" id="1.10.150.240">
    <property type="entry name" value="Putative phosphatase, domain 2"/>
    <property type="match status" value="1"/>
</dbReference>
<proteinExistence type="predicted"/>
<dbReference type="Pfam" id="PF00702">
    <property type="entry name" value="Hydrolase"/>
    <property type="match status" value="1"/>
</dbReference>
<dbReference type="CDD" id="cd02603">
    <property type="entry name" value="HAD_sEH-N_like"/>
    <property type="match status" value="1"/>
</dbReference>
<dbReference type="SFLD" id="SFLDG01129">
    <property type="entry name" value="C1.5:_HAD__Beta-PGM__Phosphata"/>
    <property type="match status" value="1"/>
</dbReference>
<keyword evidence="1" id="KW-0378">Hydrolase</keyword>
<reference evidence="1 2" key="1">
    <citation type="submission" date="2019-07" db="EMBL/GenBank/DDBJ databases">
        <title>Complete Genome Sequence of Leptotrichia hofstadii Strain JCM16775.</title>
        <authorList>
            <person name="Watanabe S."/>
            <person name="Cui L."/>
        </authorList>
    </citation>
    <scope>NUCLEOTIDE SEQUENCE [LARGE SCALE GENOMIC DNA]</scope>
    <source>
        <strain evidence="1 2">JCM16775</strain>
    </source>
</reference>
<dbReference type="InterPro" id="IPR023214">
    <property type="entry name" value="HAD_sf"/>
</dbReference>